<comment type="caution">
    <text evidence="2">The sequence shown here is derived from an EMBL/GenBank/DDBJ whole genome shotgun (WGS) entry which is preliminary data.</text>
</comment>
<proteinExistence type="predicted"/>
<feature type="compositionally biased region" description="Polar residues" evidence="1">
    <location>
        <begin position="11"/>
        <end position="22"/>
    </location>
</feature>
<keyword evidence="3" id="KW-1185">Reference proteome</keyword>
<name>A0A1R0GP96_9FUNG</name>
<dbReference type="AlphaFoldDB" id="A0A1R0GP96"/>
<dbReference type="EMBL" id="LSSL01005687">
    <property type="protein sequence ID" value="OLY78700.1"/>
    <property type="molecule type" value="Genomic_DNA"/>
</dbReference>
<gene>
    <name evidence="2" type="ORF">AYI68_g7244</name>
</gene>
<feature type="non-terminal residue" evidence="2">
    <location>
        <position position="22"/>
    </location>
</feature>
<evidence type="ECO:0000313" key="3">
    <source>
        <dbReference type="Proteomes" id="UP000187455"/>
    </source>
</evidence>
<sequence>MGDSEEHQKQRNLGNITGNASR</sequence>
<accession>A0A1R0GP96</accession>
<evidence type="ECO:0000256" key="1">
    <source>
        <dbReference type="SAM" id="MobiDB-lite"/>
    </source>
</evidence>
<dbReference type="Proteomes" id="UP000187455">
    <property type="component" value="Unassembled WGS sequence"/>
</dbReference>
<evidence type="ECO:0000313" key="2">
    <source>
        <dbReference type="EMBL" id="OLY78700.1"/>
    </source>
</evidence>
<organism evidence="2 3">
    <name type="scientific">Smittium mucronatum</name>
    <dbReference type="NCBI Taxonomy" id="133383"/>
    <lineage>
        <taxon>Eukaryota</taxon>
        <taxon>Fungi</taxon>
        <taxon>Fungi incertae sedis</taxon>
        <taxon>Zoopagomycota</taxon>
        <taxon>Kickxellomycotina</taxon>
        <taxon>Harpellomycetes</taxon>
        <taxon>Harpellales</taxon>
        <taxon>Legeriomycetaceae</taxon>
        <taxon>Smittium</taxon>
    </lineage>
</organism>
<protein>
    <submittedName>
        <fullName evidence="2">Uncharacterized protein</fullName>
    </submittedName>
</protein>
<feature type="region of interest" description="Disordered" evidence="1">
    <location>
        <begin position="1"/>
        <end position="22"/>
    </location>
</feature>
<reference evidence="2 3" key="1">
    <citation type="journal article" date="2016" name="Mol. Biol. Evol.">
        <title>Genome-Wide Survey of Gut Fungi (Harpellales) Reveals the First Horizontally Transferred Ubiquitin Gene from a Mosquito Host.</title>
        <authorList>
            <person name="Wang Y."/>
            <person name="White M.M."/>
            <person name="Kvist S."/>
            <person name="Moncalvo J.M."/>
        </authorList>
    </citation>
    <scope>NUCLEOTIDE SEQUENCE [LARGE SCALE GENOMIC DNA]</scope>
    <source>
        <strain evidence="2 3">ALG-7-W6</strain>
    </source>
</reference>